<reference evidence="5 6" key="1">
    <citation type="submission" date="2018-02" db="EMBL/GenBank/DDBJ databases">
        <title>Jeotgalibacillus proteolyticum sp. nov. a protease producing bacterium isolated from ocean sediments of Laizhou Bay.</title>
        <authorList>
            <person name="Li Y."/>
        </authorList>
    </citation>
    <scope>NUCLEOTIDE SEQUENCE [LARGE SCALE GENOMIC DNA]</scope>
    <source>
        <strain evidence="5 6">22-7</strain>
    </source>
</reference>
<dbReference type="GO" id="GO:0005524">
    <property type="term" value="F:ATP binding"/>
    <property type="evidence" value="ECO:0007669"/>
    <property type="project" value="UniProtKB-KW"/>
</dbReference>
<evidence type="ECO:0000256" key="2">
    <source>
        <dbReference type="ARBA" id="ARBA00022741"/>
    </source>
</evidence>
<dbReference type="InterPro" id="IPR013221">
    <property type="entry name" value="Mur_ligase_cen"/>
</dbReference>
<dbReference type="AlphaFoldDB" id="A0A2S5G7Q0"/>
<dbReference type="OrthoDB" id="9801978at2"/>
<keyword evidence="6" id="KW-1185">Reference proteome</keyword>
<dbReference type="InterPro" id="IPR036565">
    <property type="entry name" value="Mur-like_cat_sf"/>
</dbReference>
<name>A0A2S5G7Q0_9BACL</name>
<dbReference type="PANTHER" id="PTHR43024:SF1">
    <property type="entry name" value="UDP-N-ACETYLMURAMOYL-TRIPEPTIDE--D-ALANYL-D-ALANINE LIGASE"/>
    <property type="match status" value="1"/>
</dbReference>
<evidence type="ECO:0000256" key="3">
    <source>
        <dbReference type="ARBA" id="ARBA00022840"/>
    </source>
</evidence>
<dbReference type="Proteomes" id="UP000239047">
    <property type="component" value="Unassembled WGS sequence"/>
</dbReference>
<evidence type="ECO:0000313" key="6">
    <source>
        <dbReference type="Proteomes" id="UP000239047"/>
    </source>
</evidence>
<organism evidence="5 6">
    <name type="scientific">Jeotgalibacillus proteolyticus</name>
    <dbReference type="NCBI Taxonomy" id="2082395"/>
    <lineage>
        <taxon>Bacteria</taxon>
        <taxon>Bacillati</taxon>
        <taxon>Bacillota</taxon>
        <taxon>Bacilli</taxon>
        <taxon>Bacillales</taxon>
        <taxon>Caryophanaceae</taxon>
        <taxon>Jeotgalibacillus</taxon>
    </lineage>
</organism>
<dbReference type="InterPro" id="IPR051046">
    <property type="entry name" value="MurCDEF_CellWall_CoF430Synth"/>
</dbReference>
<dbReference type="Pfam" id="PF08245">
    <property type="entry name" value="Mur_ligase_M"/>
    <property type="match status" value="1"/>
</dbReference>
<feature type="domain" description="Mur ligase central" evidence="4">
    <location>
        <begin position="108"/>
        <end position="295"/>
    </location>
</feature>
<evidence type="ECO:0000256" key="1">
    <source>
        <dbReference type="ARBA" id="ARBA00022598"/>
    </source>
</evidence>
<evidence type="ECO:0000259" key="4">
    <source>
        <dbReference type="Pfam" id="PF08245"/>
    </source>
</evidence>
<sequence length="460" mass="51448">MNPITVKDIRTIIDGELIQGSDDAVVEYGAYRLKQIHKKNTILFAKYTIRNWTELEEFFPLIVVTHKDYKKTQHLENLTIIEVESTENAYWEFLTYYRNQFDIPVVAVTGTTGKTTTKEMIRHILSKNKKVAATKKTNNSRTAHLQYLLSIDDDTEAAVFEAAVGSPGDVLYAGEYFKPTIGIITNIGAHHLRHCESIESYIEAKGDMAKILDHKGVLIINQDDINTKKIDFTDFKGKIIKVGKGHLSDFRATDINFLENGMHFNLLHNQQSYPVYVPGLGEHQVYNALAALAAVYETGIGIQEAVIRLKTFQKFDRQLQVVDGINGSVLIDDTWSLTSTSLEAAIKVLEEIGKGKKKIAVVGSITGLGSWGKTINQQAGEMIAEHSVDILIVKGNTLASIMADQAKKNNPELQVYSINKSSSVYRLLKKIVDENTIVLFKGNMYSKGMVNLASKFQKKE</sequence>
<keyword evidence="3" id="KW-0067">ATP-binding</keyword>
<dbReference type="EMBL" id="PREZ01000008">
    <property type="protein sequence ID" value="PPA68951.1"/>
    <property type="molecule type" value="Genomic_DNA"/>
</dbReference>
<keyword evidence="2" id="KW-0547">Nucleotide-binding</keyword>
<protein>
    <submittedName>
        <fullName evidence="5">UDP-N-acetylmuramoyl-tripeptide--D-alanyl-D-alanine ligase</fullName>
    </submittedName>
</protein>
<dbReference type="InterPro" id="IPR036615">
    <property type="entry name" value="Mur_ligase_C_dom_sf"/>
</dbReference>
<proteinExistence type="predicted"/>
<evidence type="ECO:0000313" key="5">
    <source>
        <dbReference type="EMBL" id="PPA68951.1"/>
    </source>
</evidence>
<gene>
    <name evidence="5" type="ORF">C4B60_18750</name>
</gene>
<dbReference type="Gene3D" id="3.40.1190.10">
    <property type="entry name" value="Mur-like, catalytic domain"/>
    <property type="match status" value="1"/>
</dbReference>
<dbReference type="SUPFAM" id="SSF53623">
    <property type="entry name" value="MurD-like peptide ligases, catalytic domain"/>
    <property type="match status" value="1"/>
</dbReference>
<keyword evidence="1 5" id="KW-0436">Ligase</keyword>
<dbReference type="SUPFAM" id="SSF53244">
    <property type="entry name" value="MurD-like peptide ligases, peptide-binding domain"/>
    <property type="match status" value="1"/>
</dbReference>
<dbReference type="Gene3D" id="3.90.190.20">
    <property type="entry name" value="Mur ligase, C-terminal domain"/>
    <property type="match status" value="1"/>
</dbReference>
<comment type="caution">
    <text evidence="5">The sequence shown here is derived from an EMBL/GenBank/DDBJ whole genome shotgun (WGS) entry which is preliminary data.</text>
</comment>
<dbReference type="GO" id="GO:0016881">
    <property type="term" value="F:acid-amino acid ligase activity"/>
    <property type="evidence" value="ECO:0007669"/>
    <property type="project" value="InterPro"/>
</dbReference>
<dbReference type="RefSeq" id="WP_104059568.1">
    <property type="nucleotide sequence ID" value="NZ_PREZ01000008.1"/>
</dbReference>
<accession>A0A2S5G7Q0</accession>
<dbReference type="PANTHER" id="PTHR43024">
    <property type="entry name" value="UDP-N-ACETYLMURAMOYL-TRIPEPTIDE--D-ALANYL-D-ALANINE LIGASE"/>
    <property type="match status" value="1"/>
</dbReference>